<keyword evidence="6" id="KW-0282">Flagellum</keyword>
<dbReference type="AlphaFoldDB" id="A0AAU7NTP1"/>
<organism evidence="6 7">
    <name type="scientific">Methylomarinum roseum</name>
    <dbReference type="NCBI Taxonomy" id="3067653"/>
    <lineage>
        <taxon>Bacteria</taxon>
        <taxon>Pseudomonadati</taxon>
        <taxon>Pseudomonadota</taxon>
        <taxon>Gammaproteobacteria</taxon>
        <taxon>Methylococcales</taxon>
        <taxon>Methylococcaceae</taxon>
        <taxon>Methylomarinum</taxon>
    </lineage>
</organism>
<name>A0AAU7NTP1_9GAMM</name>
<dbReference type="GO" id="GO:0009424">
    <property type="term" value="C:bacterial-type flagellum hook"/>
    <property type="evidence" value="ECO:0007669"/>
    <property type="project" value="InterPro"/>
</dbReference>
<dbReference type="InterPro" id="IPR052563">
    <property type="entry name" value="FliK"/>
</dbReference>
<dbReference type="KEGG" id="mech:Q9L42_018510"/>
<dbReference type="EMBL" id="CP157743">
    <property type="protein sequence ID" value="XBS20315.1"/>
    <property type="molecule type" value="Genomic_DNA"/>
</dbReference>
<dbReference type="Pfam" id="PF02120">
    <property type="entry name" value="Flg_hook"/>
    <property type="match status" value="1"/>
</dbReference>
<evidence type="ECO:0000256" key="1">
    <source>
        <dbReference type="ARBA" id="ARBA00003944"/>
    </source>
</evidence>
<feature type="domain" description="Flagellar hook-length control protein-like C-terminal" evidence="5">
    <location>
        <begin position="300"/>
        <end position="382"/>
    </location>
</feature>
<evidence type="ECO:0000256" key="3">
    <source>
        <dbReference type="ARBA" id="ARBA00022795"/>
    </source>
</evidence>
<dbReference type="InterPro" id="IPR038610">
    <property type="entry name" value="FliK-like_C_sf"/>
</dbReference>
<sequence>MSIEASGLLQLFSGLQGLEYLQRTGLQDGVSPEQFSAALAEQIELLRQAQDRPAPAEQASQVAVLQGLAAFDGKQLPPAIKKEVDIDLDATLQALAEVLKNLEDVQSIAEPLANSELTADAQSEAAVTTDFLVSTLAQGGESLPISPALSAAAEVAQQQSSDRRVPEWLNEKTTNLSVSLLHKTQPMPDETVASGVLASPKDGVDETVTASRAEKNDILSMPKNEAFETERQDFGDGAEKRSAREPIETEAIDDGQEKNLPKMSAELAMLNRGLGREIATEVAPMNRHFAHPQWGQELSEKLVWMHKQAVPAAELNLNPRHLGPISIRVDVNQDQTSIVFTTQHAVVKDAIEAAIPKLREMLGAQQLNLVNVDVSQQQSEQKQSNGFWQTSADQRGGDGHERGQESEASPEPVSAVADEIEAGRAVASKGILSIFA</sequence>
<dbReference type="Gene3D" id="3.30.750.140">
    <property type="match status" value="1"/>
</dbReference>
<evidence type="ECO:0000259" key="5">
    <source>
        <dbReference type="Pfam" id="PF02120"/>
    </source>
</evidence>
<keyword evidence="6" id="KW-0966">Cell projection</keyword>
<evidence type="ECO:0000313" key="7">
    <source>
        <dbReference type="Proteomes" id="UP001225378"/>
    </source>
</evidence>
<keyword evidence="3" id="KW-1005">Bacterial flagellum biogenesis</keyword>
<dbReference type="InterPro" id="IPR001635">
    <property type="entry name" value="Flag_hook_Flik"/>
</dbReference>
<reference evidence="6 7" key="1">
    <citation type="journal article" date="2024" name="Microbiology">
        <title>Methylomarinum rosea sp. nov., a novel halophilic methanotrophic bacterium from the hypersaline Lake Elton.</title>
        <authorList>
            <person name="Suleimanov R.Z."/>
            <person name="Oshkin I.Y."/>
            <person name="Danilova O.V."/>
            <person name="Suzina N.E."/>
            <person name="Dedysh S.N."/>
        </authorList>
    </citation>
    <scope>NUCLEOTIDE SEQUENCE [LARGE SCALE GENOMIC DNA]</scope>
    <source>
        <strain evidence="6 7">Ch1-1</strain>
    </source>
</reference>
<feature type="compositionally biased region" description="Basic and acidic residues" evidence="4">
    <location>
        <begin position="395"/>
        <end position="405"/>
    </location>
</feature>
<dbReference type="RefSeq" id="WP_349431581.1">
    <property type="nucleotide sequence ID" value="NZ_CP157743.1"/>
</dbReference>
<evidence type="ECO:0000313" key="6">
    <source>
        <dbReference type="EMBL" id="XBS20315.1"/>
    </source>
</evidence>
<comment type="similarity">
    <text evidence="2">Belongs to the FliK family.</text>
</comment>
<accession>A0AAU7NTP1</accession>
<dbReference type="PRINTS" id="PR01007">
    <property type="entry name" value="FLGHOOKFLIK"/>
</dbReference>
<dbReference type="PANTHER" id="PTHR37533:SF2">
    <property type="entry name" value="FLAGELLAR HOOK-LENGTH CONTROL PROTEIN"/>
    <property type="match status" value="1"/>
</dbReference>
<gene>
    <name evidence="6" type="ORF">Q9L42_018510</name>
</gene>
<dbReference type="Proteomes" id="UP001225378">
    <property type="component" value="Chromosome"/>
</dbReference>
<dbReference type="InterPro" id="IPR021136">
    <property type="entry name" value="Flagellar_hook_control-like_C"/>
</dbReference>
<keyword evidence="6" id="KW-0969">Cilium</keyword>
<evidence type="ECO:0000256" key="2">
    <source>
        <dbReference type="ARBA" id="ARBA00009149"/>
    </source>
</evidence>
<comment type="function">
    <text evidence="1">Controls the length of the flagellar hook.</text>
</comment>
<feature type="compositionally biased region" description="Polar residues" evidence="4">
    <location>
        <begin position="378"/>
        <end position="393"/>
    </location>
</feature>
<keyword evidence="7" id="KW-1185">Reference proteome</keyword>
<evidence type="ECO:0000256" key="4">
    <source>
        <dbReference type="SAM" id="MobiDB-lite"/>
    </source>
</evidence>
<feature type="compositionally biased region" description="Basic and acidic residues" evidence="4">
    <location>
        <begin position="227"/>
        <end position="247"/>
    </location>
</feature>
<dbReference type="GO" id="GO:0044780">
    <property type="term" value="P:bacterial-type flagellum assembly"/>
    <property type="evidence" value="ECO:0007669"/>
    <property type="project" value="InterPro"/>
</dbReference>
<feature type="region of interest" description="Disordered" evidence="4">
    <location>
        <begin position="227"/>
        <end position="259"/>
    </location>
</feature>
<dbReference type="CDD" id="cd17470">
    <property type="entry name" value="T3SS_Flik_C"/>
    <property type="match status" value="1"/>
</dbReference>
<proteinExistence type="inferred from homology"/>
<protein>
    <submittedName>
        <fullName evidence="6">Flagellar hook-length control protein FliK</fullName>
    </submittedName>
</protein>
<dbReference type="PANTHER" id="PTHR37533">
    <property type="entry name" value="FLAGELLAR HOOK-LENGTH CONTROL PROTEIN"/>
    <property type="match status" value="1"/>
</dbReference>
<feature type="region of interest" description="Disordered" evidence="4">
    <location>
        <begin position="378"/>
        <end position="417"/>
    </location>
</feature>